<keyword evidence="13" id="KW-1185">Reference proteome</keyword>
<dbReference type="Pfam" id="PF00675">
    <property type="entry name" value="Peptidase_M16"/>
    <property type="match status" value="1"/>
</dbReference>
<evidence type="ECO:0000256" key="4">
    <source>
        <dbReference type="ARBA" id="ARBA00022723"/>
    </source>
</evidence>
<evidence type="ECO:0000313" key="12">
    <source>
        <dbReference type="EMBL" id="MBB3892112.1"/>
    </source>
</evidence>
<organism evidence="12 13">
    <name type="scientific">Phenylobacterium haematophilum</name>
    <dbReference type="NCBI Taxonomy" id="98513"/>
    <lineage>
        <taxon>Bacteria</taxon>
        <taxon>Pseudomonadati</taxon>
        <taxon>Pseudomonadota</taxon>
        <taxon>Alphaproteobacteria</taxon>
        <taxon>Caulobacterales</taxon>
        <taxon>Caulobacteraceae</taxon>
        <taxon>Phenylobacterium</taxon>
    </lineage>
</organism>
<dbReference type="AlphaFoldDB" id="A0A840A3Y2"/>
<keyword evidence="9" id="KW-0732">Signal</keyword>
<evidence type="ECO:0000256" key="3">
    <source>
        <dbReference type="ARBA" id="ARBA00022670"/>
    </source>
</evidence>
<evidence type="ECO:0000313" key="13">
    <source>
        <dbReference type="Proteomes" id="UP000530564"/>
    </source>
</evidence>
<feature type="domain" description="Peptidase M16 C-terminal" evidence="11">
    <location>
        <begin position="725"/>
        <end position="888"/>
    </location>
</feature>
<dbReference type="RefSeq" id="WP_183773773.1">
    <property type="nucleotide sequence ID" value="NZ_JACIDK010000003.1"/>
</dbReference>
<keyword evidence="7" id="KW-0482">Metalloprotease</keyword>
<keyword evidence="3 12" id="KW-0645">Protease</keyword>
<dbReference type="EC" id="3.4.24.-" evidence="12"/>
<feature type="domain" description="Peptidase M16 C-terminal" evidence="11">
    <location>
        <begin position="238"/>
        <end position="413"/>
    </location>
</feature>
<dbReference type="GO" id="GO:0046872">
    <property type="term" value="F:metal ion binding"/>
    <property type="evidence" value="ECO:0007669"/>
    <property type="project" value="UniProtKB-KW"/>
</dbReference>
<dbReference type="SUPFAM" id="SSF63411">
    <property type="entry name" value="LuxS/MPP-like metallohydrolase"/>
    <property type="match status" value="4"/>
</dbReference>
<dbReference type="EMBL" id="JACIDK010000003">
    <property type="protein sequence ID" value="MBB3892112.1"/>
    <property type="molecule type" value="Genomic_DNA"/>
</dbReference>
<dbReference type="InterPro" id="IPR050626">
    <property type="entry name" value="Peptidase_M16"/>
</dbReference>
<dbReference type="InterPro" id="IPR011249">
    <property type="entry name" value="Metalloenz_LuxS/M16"/>
</dbReference>
<evidence type="ECO:0000256" key="2">
    <source>
        <dbReference type="ARBA" id="ARBA00007261"/>
    </source>
</evidence>
<evidence type="ECO:0000256" key="5">
    <source>
        <dbReference type="ARBA" id="ARBA00022801"/>
    </source>
</evidence>
<evidence type="ECO:0000256" key="7">
    <source>
        <dbReference type="ARBA" id="ARBA00023049"/>
    </source>
</evidence>
<sequence>MRRLFGAASVLAIALSWPMDASSLPFPKLGRDKTAAADAAPAALKAGEWAQARSDVAPDPTIRFGALPNGMRYAIRKQSIPAGQAAIRLRMDAGSLMETDAQQGLAHFLEHMAFNGSKAVPEGEMIKILERLGLAFGADTNASTNFDETVYKLDLPRTNDETVDAALMLMREAAGNLTLDQGAIDRERGVVLSEERARDTPPYRIYKERLGFFLKGQRPPTRYPIGQVQVLETAPASEFTDFYHRYYRPERAVLVAVGDFDVDAMEAKIKAKFGDWTPTGPAGEAPNLGQLQQRKTEAKLVVEPGAPLSMQIAWMRKPDLAADTIARRKSDLVEQLGFSVLNRRLQRLARADQPPFLASGVFKNNEYNAAESTLLIVNAEPDRWREALAAAEQEQRRAVQYGVRQDELDREIAEYRASLKADAAGAATRTPAQLAGEIVASLGDREVVTDPAQDLALFEQTVKDLKAEQVSAALKASFAGAGPLLFMASPRPIEGGEASVLAELDASRKVAVAEPSAAAEVAWPYPSFGGAGKVVETRDAPDFDTTFVRFENGVRLTVKPTRFKDDEVLVRINVGDGRLELPKDAQSLGWASGAYIEGGLKQISAEDMERVLASRVYGAQFSVADDAFVLSGATRPEDLDVQMQVLTAYVAEPGWRAEAFKRLQSAFQTANDQYESTDSGVLSRDLARLLRDGDKRWAFPSHDQIANAKLDDFQKMIAPALADGPIEVVIVGDTTVEKATEAVARTLGALPPRQENQVASAQREVGFPAGVQQPVVLTHKGRADQSIGYLAWRTNDFFADPQKARDTAVLGEILELRLIEELRETQGATYSPSVVYSHSMVWPGWGYISASVEIPPAKLSDFFADVKKIAADLRDKPVTADELARAKKPRIDQIEKARETNGYWLSELSGVQSDPRRLDATRGLIPGTERVTAADVQRAAQAVLKDEAMWMLEVVPAKK</sequence>
<name>A0A840A3Y2_9CAUL</name>
<dbReference type="PANTHER" id="PTHR43690:SF17">
    <property type="entry name" value="PROTEIN YHJJ"/>
    <property type="match status" value="1"/>
</dbReference>
<dbReference type="Proteomes" id="UP000530564">
    <property type="component" value="Unassembled WGS sequence"/>
</dbReference>
<dbReference type="InterPro" id="IPR007863">
    <property type="entry name" value="Peptidase_M16_C"/>
</dbReference>
<feature type="signal peptide" evidence="9">
    <location>
        <begin position="1"/>
        <end position="21"/>
    </location>
</feature>
<dbReference type="PANTHER" id="PTHR43690">
    <property type="entry name" value="NARDILYSIN"/>
    <property type="match status" value="1"/>
</dbReference>
<evidence type="ECO:0000256" key="9">
    <source>
        <dbReference type="SAM" id="SignalP"/>
    </source>
</evidence>
<comment type="caution">
    <text evidence="12">The sequence shown here is derived from an EMBL/GenBank/DDBJ whole genome shotgun (WGS) entry which is preliminary data.</text>
</comment>
<gene>
    <name evidence="12" type="ORF">GGQ61_002840</name>
</gene>
<dbReference type="InterPro" id="IPR001431">
    <property type="entry name" value="Pept_M16_Zn_BS"/>
</dbReference>
<comment type="similarity">
    <text evidence="2 8">Belongs to the peptidase M16 family.</text>
</comment>
<accession>A0A840A3Y2</accession>
<feature type="chain" id="PRO_5032590781" evidence="9">
    <location>
        <begin position="22"/>
        <end position="959"/>
    </location>
</feature>
<evidence type="ECO:0000259" key="11">
    <source>
        <dbReference type="Pfam" id="PF05193"/>
    </source>
</evidence>
<keyword evidence="5 12" id="KW-0378">Hydrolase</keyword>
<dbReference type="Pfam" id="PF05193">
    <property type="entry name" value="Peptidase_M16_C"/>
    <property type="match status" value="2"/>
</dbReference>
<keyword evidence="4" id="KW-0479">Metal-binding</keyword>
<dbReference type="PROSITE" id="PS00143">
    <property type="entry name" value="INSULINASE"/>
    <property type="match status" value="1"/>
</dbReference>
<comment type="cofactor">
    <cofactor evidence="1">
        <name>Zn(2+)</name>
        <dbReference type="ChEBI" id="CHEBI:29105"/>
    </cofactor>
</comment>
<evidence type="ECO:0000256" key="8">
    <source>
        <dbReference type="RuleBase" id="RU004447"/>
    </source>
</evidence>
<dbReference type="Gene3D" id="3.30.830.10">
    <property type="entry name" value="Metalloenzyme, LuxS/M16 peptidase-like"/>
    <property type="match status" value="4"/>
</dbReference>
<evidence type="ECO:0000259" key="10">
    <source>
        <dbReference type="Pfam" id="PF00675"/>
    </source>
</evidence>
<evidence type="ECO:0000256" key="6">
    <source>
        <dbReference type="ARBA" id="ARBA00022833"/>
    </source>
</evidence>
<proteinExistence type="inferred from homology"/>
<dbReference type="GO" id="GO:0004222">
    <property type="term" value="F:metalloendopeptidase activity"/>
    <property type="evidence" value="ECO:0007669"/>
    <property type="project" value="InterPro"/>
</dbReference>
<feature type="domain" description="Peptidase M16 N-terminal" evidence="10">
    <location>
        <begin position="78"/>
        <end position="200"/>
    </location>
</feature>
<evidence type="ECO:0000256" key="1">
    <source>
        <dbReference type="ARBA" id="ARBA00001947"/>
    </source>
</evidence>
<protein>
    <submittedName>
        <fullName evidence="12">Zinc protease</fullName>
        <ecNumber evidence="12">3.4.24.-</ecNumber>
    </submittedName>
</protein>
<reference evidence="12 13" key="1">
    <citation type="submission" date="2020-08" db="EMBL/GenBank/DDBJ databases">
        <title>Genomic Encyclopedia of Type Strains, Phase IV (KMG-IV): sequencing the most valuable type-strain genomes for metagenomic binning, comparative biology and taxonomic classification.</title>
        <authorList>
            <person name="Goeker M."/>
        </authorList>
    </citation>
    <scope>NUCLEOTIDE SEQUENCE [LARGE SCALE GENOMIC DNA]</scope>
    <source>
        <strain evidence="12 13">DSM 21793</strain>
    </source>
</reference>
<dbReference type="InterPro" id="IPR011765">
    <property type="entry name" value="Pept_M16_N"/>
</dbReference>
<keyword evidence="6" id="KW-0862">Zinc</keyword>
<dbReference type="GO" id="GO:0006508">
    <property type="term" value="P:proteolysis"/>
    <property type="evidence" value="ECO:0007669"/>
    <property type="project" value="UniProtKB-KW"/>
</dbReference>